<evidence type="ECO:0000313" key="1">
    <source>
        <dbReference type="EMBL" id="KAI5335134.1"/>
    </source>
</evidence>
<proteinExistence type="predicted"/>
<gene>
    <name evidence="1" type="ORF">L3X38_025267</name>
</gene>
<organism evidence="1 2">
    <name type="scientific">Prunus dulcis</name>
    <name type="common">Almond</name>
    <name type="synonym">Amygdalus dulcis</name>
    <dbReference type="NCBI Taxonomy" id="3755"/>
    <lineage>
        <taxon>Eukaryota</taxon>
        <taxon>Viridiplantae</taxon>
        <taxon>Streptophyta</taxon>
        <taxon>Embryophyta</taxon>
        <taxon>Tracheophyta</taxon>
        <taxon>Spermatophyta</taxon>
        <taxon>Magnoliopsida</taxon>
        <taxon>eudicotyledons</taxon>
        <taxon>Gunneridae</taxon>
        <taxon>Pentapetalae</taxon>
        <taxon>rosids</taxon>
        <taxon>fabids</taxon>
        <taxon>Rosales</taxon>
        <taxon>Rosaceae</taxon>
        <taxon>Amygdaloideae</taxon>
        <taxon>Amygdaleae</taxon>
        <taxon>Prunus</taxon>
    </lineage>
</organism>
<protein>
    <submittedName>
        <fullName evidence="1">Uncharacterized protein</fullName>
    </submittedName>
</protein>
<evidence type="ECO:0000313" key="2">
    <source>
        <dbReference type="Proteomes" id="UP001054821"/>
    </source>
</evidence>
<dbReference type="AlphaFoldDB" id="A0AAD4W2Y6"/>
<dbReference type="Proteomes" id="UP001054821">
    <property type="component" value="Chromosome 4"/>
</dbReference>
<dbReference type="EMBL" id="JAJFAZ020000004">
    <property type="protein sequence ID" value="KAI5335134.1"/>
    <property type="molecule type" value="Genomic_DNA"/>
</dbReference>
<comment type="caution">
    <text evidence="1">The sequence shown here is derived from an EMBL/GenBank/DDBJ whole genome shotgun (WGS) entry which is preliminary data.</text>
</comment>
<reference evidence="1 2" key="1">
    <citation type="journal article" date="2022" name="G3 (Bethesda)">
        <title>Whole-genome sequence and methylome profiling of the almond [Prunus dulcis (Mill.) D.A. Webb] cultivar 'Nonpareil'.</title>
        <authorList>
            <person name="D'Amico-Willman K.M."/>
            <person name="Ouma W.Z."/>
            <person name="Meulia T."/>
            <person name="Sideli G.M."/>
            <person name="Gradziel T.M."/>
            <person name="Fresnedo-Ramirez J."/>
        </authorList>
    </citation>
    <scope>NUCLEOTIDE SEQUENCE [LARGE SCALE GENOMIC DNA]</scope>
    <source>
        <strain evidence="1">Clone GOH B32 T37-40</strain>
    </source>
</reference>
<name>A0AAD4W2Y6_PRUDU</name>
<sequence length="104" mass="11362">MENLECTEASQAICAKPTDCPEGDDWSPSTMRDDCVKTTICAKPIGRQEGDDRSPSAVETTIYAKPTGRPEGHDRSPVKFLDEICPLPVNVTVISVTPVKMRLI</sequence>
<accession>A0AAD4W2Y6</accession>
<keyword evidence="2" id="KW-1185">Reference proteome</keyword>